<dbReference type="HOGENOM" id="CLU_1589830_0_0_7"/>
<feature type="non-terminal residue" evidence="2">
    <location>
        <position position="1"/>
    </location>
</feature>
<protein>
    <recommendedName>
        <fullName evidence="1">Pvc16 N-terminal domain-containing protein</fullName>
    </recommendedName>
</protein>
<dbReference type="AlphaFoldDB" id="W4LFQ7"/>
<accession>W4LFQ7</accession>
<keyword evidence="3" id="KW-1185">Reference proteome</keyword>
<evidence type="ECO:0000259" key="1">
    <source>
        <dbReference type="Pfam" id="PF14065"/>
    </source>
</evidence>
<dbReference type="Pfam" id="PF14065">
    <property type="entry name" value="Pvc16_N"/>
    <property type="match status" value="1"/>
</dbReference>
<name>W4LFQ7_9BACT</name>
<proteinExistence type="predicted"/>
<evidence type="ECO:0000313" key="3">
    <source>
        <dbReference type="Proteomes" id="UP000019140"/>
    </source>
</evidence>
<evidence type="ECO:0000313" key="2">
    <source>
        <dbReference type="EMBL" id="ETW96923.1"/>
    </source>
</evidence>
<reference evidence="2 3" key="1">
    <citation type="journal article" date="2014" name="Nature">
        <title>An environmental bacterial taxon with a large and distinct metabolic repertoire.</title>
        <authorList>
            <person name="Wilson M.C."/>
            <person name="Mori T."/>
            <person name="Ruckert C."/>
            <person name="Uria A.R."/>
            <person name="Helf M.J."/>
            <person name="Takada K."/>
            <person name="Gernert C."/>
            <person name="Steffens U.A."/>
            <person name="Heycke N."/>
            <person name="Schmitt S."/>
            <person name="Rinke C."/>
            <person name="Helfrich E.J."/>
            <person name="Brachmann A.O."/>
            <person name="Gurgui C."/>
            <person name="Wakimoto T."/>
            <person name="Kracht M."/>
            <person name="Crusemann M."/>
            <person name="Hentschel U."/>
            <person name="Abe I."/>
            <person name="Matsunaga S."/>
            <person name="Kalinowski J."/>
            <person name="Takeyama H."/>
            <person name="Piel J."/>
        </authorList>
    </citation>
    <scope>NUCLEOTIDE SEQUENCE [LARGE SCALE GENOMIC DNA]</scope>
    <source>
        <strain evidence="3">TSY2</strain>
    </source>
</reference>
<dbReference type="InterPro" id="IPR025351">
    <property type="entry name" value="Pvc16_N"/>
</dbReference>
<feature type="domain" description="Pvc16 N-terminal" evidence="1">
    <location>
        <begin position="9"/>
        <end position="145"/>
    </location>
</feature>
<dbReference type="Proteomes" id="UP000019140">
    <property type="component" value="Unassembled WGS sequence"/>
</dbReference>
<dbReference type="EMBL" id="AZHX01002121">
    <property type="protein sequence ID" value="ETW96923.1"/>
    <property type="molecule type" value="Genomic_DNA"/>
</dbReference>
<gene>
    <name evidence="2" type="ORF">ETSY2_45535</name>
</gene>
<organism evidence="2 3">
    <name type="scientific">Candidatus Entotheonella gemina</name>
    <dbReference type="NCBI Taxonomy" id="1429439"/>
    <lineage>
        <taxon>Bacteria</taxon>
        <taxon>Pseudomonadati</taxon>
        <taxon>Nitrospinota/Tectimicrobiota group</taxon>
        <taxon>Candidatus Tectimicrobiota</taxon>
        <taxon>Candidatus Entotheonellia</taxon>
        <taxon>Candidatus Entotheonellales</taxon>
        <taxon>Candidatus Entotheonellaceae</taxon>
        <taxon>Candidatus Entotheonella</taxon>
    </lineage>
</organism>
<comment type="caution">
    <text evidence="2">The sequence shown here is derived from an EMBL/GenBank/DDBJ whole genome shotgun (WGS) entry which is preliminary data.</text>
</comment>
<sequence>PMSEGTSIPKLLIYLCNVTDNPYLKNDTPAVPYIAPDGRANQQFQYEPSPVVVDLHYMIVPYMKETIDEVKIVGYIKQLFSYGYLLKSAALNEPKLQHDLTHSHNESLKIIPNDLSMEDVHKIWGGFPNQNYKLSLFYLVTPVRIPLGGPGRTVTRVMNLQGGSYAA</sequence>